<feature type="non-terminal residue" evidence="2">
    <location>
        <position position="57"/>
    </location>
</feature>
<reference evidence="2" key="1">
    <citation type="submission" date="2022-06" db="EMBL/GenBank/DDBJ databases">
        <title>Genome Sequence of Candolleomyces eurysporus.</title>
        <authorList>
            <person name="Buettner E."/>
        </authorList>
    </citation>
    <scope>NUCLEOTIDE SEQUENCE</scope>
    <source>
        <strain evidence="2">VTCC 930004</strain>
    </source>
</reference>
<name>A0A9W8MC66_9AGAR</name>
<dbReference type="Pfam" id="PF13961">
    <property type="entry name" value="DUF4219"/>
    <property type="match status" value="1"/>
</dbReference>
<protein>
    <recommendedName>
        <fullName evidence="1">DUF4219 domain-containing protein</fullName>
    </recommendedName>
</protein>
<gene>
    <name evidence="2" type="ORF">H1R20_g12680</name>
</gene>
<keyword evidence="3" id="KW-1185">Reference proteome</keyword>
<dbReference type="EMBL" id="JANBPK010001223">
    <property type="protein sequence ID" value="KAJ2924412.1"/>
    <property type="molecule type" value="Genomic_DNA"/>
</dbReference>
<dbReference type="OrthoDB" id="3223501at2759"/>
<dbReference type="Proteomes" id="UP001140091">
    <property type="component" value="Unassembled WGS sequence"/>
</dbReference>
<evidence type="ECO:0000259" key="1">
    <source>
        <dbReference type="Pfam" id="PF13961"/>
    </source>
</evidence>
<feature type="domain" description="DUF4219" evidence="1">
    <location>
        <begin position="11"/>
        <end position="34"/>
    </location>
</feature>
<comment type="caution">
    <text evidence="2">The sequence shown here is derived from an EMBL/GenBank/DDBJ whole genome shotgun (WGS) entry which is preliminary data.</text>
</comment>
<organism evidence="2 3">
    <name type="scientific">Candolleomyces eurysporus</name>
    <dbReference type="NCBI Taxonomy" id="2828524"/>
    <lineage>
        <taxon>Eukaryota</taxon>
        <taxon>Fungi</taxon>
        <taxon>Dikarya</taxon>
        <taxon>Basidiomycota</taxon>
        <taxon>Agaricomycotina</taxon>
        <taxon>Agaricomycetes</taxon>
        <taxon>Agaricomycetidae</taxon>
        <taxon>Agaricales</taxon>
        <taxon>Agaricineae</taxon>
        <taxon>Psathyrellaceae</taxon>
        <taxon>Candolleomyces</taxon>
    </lineage>
</organism>
<evidence type="ECO:0000313" key="3">
    <source>
        <dbReference type="Proteomes" id="UP001140091"/>
    </source>
</evidence>
<dbReference type="AlphaFoldDB" id="A0A9W8MC66"/>
<evidence type="ECO:0000313" key="2">
    <source>
        <dbReference type="EMBL" id="KAJ2924412.1"/>
    </source>
</evidence>
<dbReference type="InterPro" id="IPR025314">
    <property type="entry name" value="DUF4219"/>
</dbReference>
<accession>A0A9W8MC66</accession>
<proteinExistence type="predicted"/>
<sequence>MSSSSPSFSKLNGSNYATWAGDMEAWLKSQGLWRLVSGTSKPPALEGIEADGKSQDE</sequence>